<name>A0A6C0RA20_9BACT</name>
<keyword evidence="5" id="KW-1185">Reference proteome</keyword>
<evidence type="ECO:0000313" key="4">
    <source>
        <dbReference type="EMBL" id="QIA07418.1"/>
    </source>
</evidence>
<dbReference type="FunFam" id="2.60.120.1440:FF:000001">
    <property type="entry name" value="Putative anti-sigma factor"/>
    <property type="match status" value="1"/>
</dbReference>
<dbReference type="Pfam" id="PF16344">
    <property type="entry name" value="FecR_C"/>
    <property type="match status" value="1"/>
</dbReference>
<dbReference type="EMBL" id="CP048409">
    <property type="protein sequence ID" value="QIA07418.1"/>
    <property type="molecule type" value="Genomic_DNA"/>
</dbReference>
<keyword evidence="1" id="KW-0472">Membrane</keyword>
<dbReference type="PANTHER" id="PTHR30273">
    <property type="entry name" value="PERIPLASMIC SIGNAL SENSOR AND SIGMA FACTOR ACTIVATOR FECR-RELATED"/>
    <property type="match status" value="1"/>
</dbReference>
<dbReference type="Gene3D" id="3.55.50.30">
    <property type="match status" value="1"/>
</dbReference>
<dbReference type="RefSeq" id="WP_163345340.1">
    <property type="nucleotide sequence ID" value="NZ_CP048409.1"/>
</dbReference>
<accession>A0A6C0RA20</accession>
<organism evidence="4 5">
    <name type="scientific">Draconibacterium halophilum</name>
    <dbReference type="NCBI Taxonomy" id="2706887"/>
    <lineage>
        <taxon>Bacteria</taxon>
        <taxon>Pseudomonadati</taxon>
        <taxon>Bacteroidota</taxon>
        <taxon>Bacteroidia</taxon>
        <taxon>Marinilabiliales</taxon>
        <taxon>Prolixibacteraceae</taxon>
        <taxon>Draconibacterium</taxon>
    </lineage>
</organism>
<dbReference type="AlphaFoldDB" id="A0A6C0RA20"/>
<keyword evidence="1" id="KW-0812">Transmembrane</keyword>
<dbReference type="PANTHER" id="PTHR30273:SF2">
    <property type="entry name" value="PROTEIN FECR"/>
    <property type="match status" value="1"/>
</dbReference>
<reference evidence="4 5" key="1">
    <citation type="submission" date="2020-02" db="EMBL/GenBank/DDBJ databases">
        <title>Genome sequencing for Draconibacterium sp. strain M1.</title>
        <authorList>
            <person name="Park S.-J."/>
        </authorList>
    </citation>
    <scope>NUCLEOTIDE SEQUENCE [LARGE SCALE GENOMIC DNA]</scope>
    <source>
        <strain evidence="4 5">M1</strain>
    </source>
</reference>
<feature type="domain" description="FecR protein" evidence="2">
    <location>
        <begin position="174"/>
        <end position="268"/>
    </location>
</feature>
<feature type="transmembrane region" description="Helical" evidence="1">
    <location>
        <begin position="80"/>
        <end position="99"/>
    </location>
</feature>
<dbReference type="Pfam" id="PF04773">
    <property type="entry name" value="FecR"/>
    <property type="match status" value="1"/>
</dbReference>
<keyword evidence="1" id="KW-1133">Transmembrane helix</keyword>
<dbReference type="InterPro" id="IPR006860">
    <property type="entry name" value="FecR"/>
</dbReference>
<feature type="domain" description="Protein FecR C-terminal" evidence="3">
    <location>
        <begin position="316"/>
        <end position="385"/>
    </location>
</feature>
<dbReference type="KEGG" id="drc:G0Q07_06605"/>
<dbReference type="Proteomes" id="UP000474630">
    <property type="component" value="Chromosome"/>
</dbReference>
<gene>
    <name evidence="4" type="ORF">G0Q07_06605</name>
</gene>
<evidence type="ECO:0000313" key="5">
    <source>
        <dbReference type="Proteomes" id="UP000474630"/>
    </source>
</evidence>
<sequence length="388" mass="44398">MDNNEVKKAYDILADEQFSIDSIVEETENKNDSEAEELQLASTIYSFLTSYKKTPSFQEKENVREQLRYSIQREKRKKTLARWAVAASFLIVMFSVWQVQRSVNTSDFDILVETMQLSQPDTATQLILQDGRQVLIAEEESNILYDEKGENITIDSTQKITQLVEEKKPVFNTLVVPYGKRTQIKLADGSKVWLNSGSKLVYPATNTGNKREVYIDGEAIFNVAHIDNKPFYVNTKDFKIKVLGTVFNVNAYEDDNNSGTVLAEGKIEISANNNTVFHSEKKTILPGTRIVYNNNTERFEESQVDVIKYLSWRDGYLILEKEPLETILKKISRYYNVDIELQSAAIGKETFSGNLNLRNTAEEVLNIIAETTQIKLNRENNKLIINLN</sequence>
<evidence type="ECO:0000259" key="2">
    <source>
        <dbReference type="Pfam" id="PF04773"/>
    </source>
</evidence>
<dbReference type="GO" id="GO:0016989">
    <property type="term" value="F:sigma factor antagonist activity"/>
    <property type="evidence" value="ECO:0007669"/>
    <property type="project" value="TreeGrafter"/>
</dbReference>
<dbReference type="Gene3D" id="2.60.120.1440">
    <property type="match status" value="1"/>
</dbReference>
<evidence type="ECO:0000259" key="3">
    <source>
        <dbReference type="Pfam" id="PF16344"/>
    </source>
</evidence>
<dbReference type="InterPro" id="IPR012373">
    <property type="entry name" value="Ferrdict_sens_TM"/>
</dbReference>
<evidence type="ECO:0000256" key="1">
    <source>
        <dbReference type="SAM" id="Phobius"/>
    </source>
</evidence>
<proteinExistence type="predicted"/>
<protein>
    <submittedName>
        <fullName evidence="4">DUF4974 domain-containing protein</fullName>
    </submittedName>
</protein>
<dbReference type="InterPro" id="IPR032508">
    <property type="entry name" value="FecR_C"/>
</dbReference>